<dbReference type="SUPFAM" id="SSF53649">
    <property type="entry name" value="Alkaline phosphatase-like"/>
    <property type="match status" value="1"/>
</dbReference>
<name>X0SBB7_9ZZZZ</name>
<protein>
    <recommendedName>
        <fullName evidence="3">Sulfatase N-terminal domain-containing protein</fullName>
    </recommendedName>
</protein>
<evidence type="ECO:0008006" key="3">
    <source>
        <dbReference type="Google" id="ProtNLM"/>
    </source>
</evidence>
<proteinExistence type="predicted"/>
<dbReference type="EMBL" id="BARS01003151">
    <property type="protein sequence ID" value="GAF78353.1"/>
    <property type="molecule type" value="Genomic_DNA"/>
</dbReference>
<accession>X0SBB7</accession>
<evidence type="ECO:0000313" key="2">
    <source>
        <dbReference type="EMBL" id="GAF78353.1"/>
    </source>
</evidence>
<reference evidence="2" key="1">
    <citation type="journal article" date="2014" name="Front. Microbiol.">
        <title>High frequency of phylogenetically diverse reductive dehalogenase-homologous genes in deep subseafloor sedimentary metagenomes.</title>
        <authorList>
            <person name="Kawai M."/>
            <person name="Futagami T."/>
            <person name="Toyoda A."/>
            <person name="Takaki Y."/>
            <person name="Nishi S."/>
            <person name="Hori S."/>
            <person name="Arai W."/>
            <person name="Tsubouchi T."/>
            <person name="Morono Y."/>
            <person name="Uchiyama I."/>
            <person name="Ito T."/>
            <person name="Fujiyama A."/>
            <person name="Inagaki F."/>
            <person name="Takami H."/>
        </authorList>
    </citation>
    <scope>NUCLEOTIDE SEQUENCE</scope>
    <source>
        <strain evidence="2">Expedition CK06-06</strain>
    </source>
</reference>
<feature type="region of interest" description="Disordered" evidence="1">
    <location>
        <begin position="152"/>
        <end position="176"/>
    </location>
</feature>
<dbReference type="AlphaFoldDB" id="X0SBB7"/>
<comment type="caution">
    <text evidence="2">The sequence shown here is derived from an EMBL/GenBank/DDBJ whole genome shotgun (WGS) entry which is preliminary data.</text>
</comment>
<evidence type="ECO:0000256" key="1">
    <source>
        <dbReference type="SAM" id="MobiDB-lite"/>
    </source>
</evidence>
<dbReference type="Gene3D" id="3.40.720.10">
    <property type="entry name" value="Alkaline Phosphatase, subunit A"/>
    <property type="match status" value="1"/>
</dbReference>
<feature type="non-terminal residue" evidence="2">
    <location>
        <position position="1"/>
    </location>
</feature>
<dbReference type="InterPro" id="IPR017850">
    <property type="entry name" value="Alkaline_phosphatase_core_sf"/>
</dbReference>
<feature type="compositionally biased region" description="Low complexity" evidence="1">
    <location>
        <begin position="163"/>
        <end position="176"/>
    </location>
</feature>
<gene>
    <name evidence="2" type="ORF">S01H1_06071</name>
</gene>
<sequence length="176" mass="18914">AIVGTISNDLVEAVDLFPTVMEIAGVQASTPESVSFNSYLVDPLAATIRNHVFSERFLPNGGPPAEPWIRAARGERYKLIHKRFGPELYDLESDPFEEFPLSLATLSGPELNAYDELAPLVGLPEPGQLTLLASGIVFLHVLVRARRRSAPDTRAHGDWKGTSASDDSGEAGSSSG</sequence>
<organism evidence="2">
    <name type="scientific">marine sediment metagenome</name>
    <dbReference type="NCBI Taxonomy" id="412755"/>
    <lineage>
        <taxon>unclassified sequences</taxon>
        <taxon>metagenomes</taxon>
        <taxon>ecological metagenomes</taxon>
    </lineage>
</organism>